<feature type="transmembrane region" description="Helical" evidence="1">
    <location>
        <begin position="104"/>
        <end position="131"/>
    </location>
</feature>
<keyword evidence="1" id="KW-0812">Transmembrane</keyword>
<organism evidence="2 3">
    <name type="scientific">Candidatus Eisenbergiella merdipullorum</name>
    <dbReference type="NCBI Taxonomy" id="2838553"/>
    <lineage>
        <taxon>Bacteria</taxon>
        <taxon>Bacillati</taxon>
        <taxon>Bacillota</taxon>
        <taxon>Clostridia</taxon>
        <taxon>Lachnospirales</taxon>
        <taxon>Lachnospiraceae</taxon>
        <taxon>Eisenbergiella</taxon>
    </lineage>
</organism>
<dbReference type="AlphaFoldDB" id="A0A9D2I6P6"/>
<dbReference type="Proteomes" id="UP000886858">
    <property type="component" value="Unassembled WGS sequence"/>
</dbReference>
<evidence type="ECO:0000313" key="3">
    <source>
        <dbReference type="Proteomes" id="UP000886858"/>
    </source>
</evidence>
<name>A0A9D2I6P6_9FIRM</name>
<evidence type="ECO:0000313" key="2">
    <source>
        <dbReference type="EMBL" id="HJA93340.1"/>
    </source>
</evidence>
<sequence>MNGFLNAVFQEARLDLKESLQYRTGLLTDASIFVASFLAAFFLGSGSSLISFYQADAAQGVMLLLIGYLFWGNSSAALGYCTGTLQGEMERGIFEMRLQSRYPLTLLLFCRLLASTLLHFLVYGVLLSAAALLTGSSPADGGFLIFSLLLFLPCLAGMYGMGLIAGAVSLRAKKTGSLIFLIQTALLFVTNTLTPTAPGPLFLIPFCSGIDIARRLYLYGHTSAAAWAGYLLINLAWCLLGNAVFGLCMKRERKTGAWDTY</sequence>
<feature type="transmembrane region" description="Helical" evidence="1">
    <location>
        <begin position="32"/>
        <end position="55"/>
    </location>
</feature>
<keyword evidence="1" id="KW-1133">Transmembrane helix</keyword>
<evidence type="ECO:0008006" key="4">
    <source>
        <dbReference type="Google" id="ProtNLM"/>
    </source>
</evidence>
<reference evidence="2" key="1">
    <citation type="journal article" date="2021" name="PeerJ">
        <title>Extensive microbial diversity within the chicken gut microbiome revealed by metagenomics and culture.</title>
        <authorList>
            <person name="Gilroy R."/>
            <person name="Ravi A."/>
            <person name="Getino M."/>
            <person name="Pursley I."/>
            <person name="Horton D.L."/>
            <person name="Alikhan N.F."/>
            <person name="Baker D."/>
            <person name="Gharbi K."/>
            <person name="Hall N."/>
            <person name="Watson M."/>
            <person name="Adriaenssens E.M."/>
            <person name="Foster-Nyarko E."/>
            <person name="Jarju S."/>
            <person name="Secka A."/>
            <person name="Antonio M."/>
            <person name="Oren A."/>
            <person name="Chaudhuri R.R."/>
            <person name="La Ragione R."/>
            <person name="Hildebrand F."/>
            <person name="Pallen M.J."/>
        </authorList>
    </citation>
    <scope>NUCLEOTIDE SEQUENCE</scope>
    <source>
        <strain evidence="2">CHK179-7159</strain>
    </source>
</reference>
<feature type="transmembrane region" description="Helical" evidence="1">
    <location>
        <begin position="143"/>
        <end position="166"/>
    </location>
</feature>
<protein>
    <recommendedName>
        <fullName evidence="4">ABC-2 type transporter</fullName>
    </recommendedName>
</protein>
<reference evidence="2" key="2">
    <citation type="submission" date="2021-04" db="EMBL/GenBank/DDBJ databases">
        <authorList>
            <person name="Gilroy R."/>
        </authorList>
    </citation>
    <scope>NUCLEOTIDE SEQUENCE</scope>
    <source>
        <strain evidence="2">CHK179-7159</strain>
    </source>
</reference>
<evidence type="ECO:0000256" key="1">
    <source>
        <dbReference type="SAM" id="Phobius"/>
    </source>
</evidence>
<gene>
    <name evidence="2" type="ORF">H9717_09560</name>
</gene>
<feature type="transmembrane region" description="Helical" evidence="1">
    <location>
        <begin position="224"/>
        <end position="245"/>
    </location>
</feature>
<dbReference type="EMBL" id="DWYY01000102">
    <property type="protein sequence ID" value="HJA93340.1"/>
    <property type="molecule type" value="Genomic_DNA"/>
</dbReference>
<comment type="caution">
    <text evidence="2">The sequence shown here is derived from an EMBL/GenBank/DDBJ whole genome shotgun (WGS) entry which is preliminary data.</text>
</comment>
<feature type="transmembrane region" description="Helical" evidence="1">
    <location>
        <begin position="61"/>
        <end position="83"/>
    </location>
</feature>
<proteinExistence type="predicted"/>
<keyword evidence="1" id="KW-0472">Membrane</keyword>
<accession>A0A9D2I6P6</accession>
<feature type="transmembrane region" description="Helical" evidence="1">
    <location>
        <begin position="178"/>
        <end position="204"/>
    </location>
</feature>